<evidence type="ECO:0000313" key="2">
    <source>
        <dbReference type="Proteomes" id="UP000662888"/>
    </source>
</evidence>
<proteinExistence type="predicted"/>
<reference evidence="1 2" key="1">
    <citation type="submission" date="2020-11" db="EMBL/GenBank/DDBJ databases">
        <authorList>
            <person name="Sun Q."/>
        </authorList>
    </citation>
    <scope>NUCLEOTIDE SEQUENCE [LARGE SCALE GENOMIC DNA]</scope>
    <source>
        <strain evidence="1 2">P8398</strain>
    </source>
</reference>
<organism evidence="1 2">
    <name type="scientific">Massilia antarctica</name>
    <dbReference type="NCBI Taxonomy" id="2765360"/>
    <lineage>
        <taxon>Bacteria</taxon>
        <taxon>Pseudomonadati</taxon>
        <taxon>Pseudomonadota</taxon>
        <taxon>Betaproteobacteria</taxon>
        <taxon>Burkholderiales</taxon>
        <taxon>Oxalobacteraceae</taxon>
        <taxon>Telluria group</taxon>
        <taxon>Massilia</taxon>
    </lineage>
</organism>
<accession>A0AA48WHA6</accession>
<evidence type="ECO:0000313" key="1">
    <source>
        <dbReference type="EMBL" id="QPI51175.1"/>
    </source>
</evidence>
<dbReference type="InterPro" id="IPR036909">
    <property type="entry name" value="Cyt_c-like_dom_sf"/>
</dbReference>
<protein>
    <submittedName>
        <fullName evidence="1">Uncharacterized protein</fullName>
    </submittedName>
</protein>
<dbReference type="RefSeq" id="WP_206090800.1">
    <property type="nucleotide sequence ID" value="NZ_CP065053.1"/>
</dbReference>
<dbReference type="EMBL" id="CP065053">
    <property type="protein sequence ID" value="QPI51175.1"/>
    <property type="molecule type" value="Genomic_DNA"/>
</dbReference>
<name>A0AA48WHA6_9BURK</name>
<dbReference type="Proteomes" id="UP000662888">
    <property type="component" value="Chromosome"/>
</dbReference>
<dbReference type="SUPFAM" id="SSF46626">
    <property type="entry name" value="Cytochrome c"/>
    <property type="match status" value="1"/>
</dbReference>
<sequence>MKQLAIPSQSLRRSGWPRGLDLADGDADPFDGERCAALIAALPLKAIWQHARDFHNGSAATLEDVVQRYNTHKNLKPSNADVADLVEYPKSI</sequence>
<keyword evidence="2" id="KW-1185">Reference proteome</keyword>
<dbReference type="Gene3D" id="1.10.760.10">
    <property type="entry name" value="Cytochrome c-like domain"/>
    <property type="match status" value="1"/>
</dbReference>
<gene>
    <name evidence="1" type="ORF">IV454_06490</name>
</gene>